<evidence type="ECO:0000313" key="1">
    <source>
        <dbReference type="EMBL" id="KAF9993113.1"/>
    </source>
</evidence>
<comment type="caution">
    <text evidence="1">The sequence shown here is derived from an EMBL/GenBank/DDBJ whole genome shotgun (WGS) entry which is preliminary data.</text>
</comment>
<name>A0A9P6SRC4_9FUNG</name>
<accession>A0A9P6SRC4</accession>
<dbReference type="AlphaFoldDB" id="A0A9P6SRC4"/>
<dbReference type="Proteomes" id="UP000703661">
    <property type="component" value="Unassembled WGS sequence"/>
</dbReference>
<organism evidence="1 2">
    <name type="scientific">Entomortierella chlamydospora</name>
    <dbReference type="NCBI Taxonomy" id="101097"/>
    <lineage>
        <taxon>Eukaryota</taxon>
        <taxon>Fungi</taxon>
        <taxon>Fungi incertae sedis</taxon>
        <taxon>Mucoromycota</taxon>
        <taxon>Mortierellomycotina</taxon>
        <taxon>Mortierellomycetes</taxon>
        <taxon>Mortierellales</taxon>
        <taxon>Mortierellaceae</taxon>
        <taxon>Entomortierella</taxon>
    </lineage>
</organism>
<dbReference type="EMBL" id="JAAAID010004432">
    <property type="protein sequence ID" value="KAF9993113.1"/>
    <property type="molecule type" value="Genomic_DNA"/>
</dbReference>
<protein>
    <submittedName>
        <fullName evidence="1">Uncharacterized protein</fullName>
    </submittedName>
</protein>
<keyword evidence="2" id="KW-1185">Reference proteome</keyword>
<proteinExistence type="predicted"/>
<gene>
    <name evidence="1" type="ORF">BGZ80_008273</name>
</gene>
<reference evidence="1" key="1">
    <citation type="journal article" date="2020" name="Fungal Divers.">
        <title>Resolving the Mortierellaceae phylogeny through synthesis of multi-gene phylogenetics and phylogenomics.</title>
        <authorList>
            <person name="Vandepol N."/>
            <person name="Liber J."/>
            <person name="Desiro A."/>
            <person name="Na H."/>
            <person name="Kennedy M."/>
            <person name="Barry K."/>
            <person name="Grigoriev I.V."/>
            <person name="Miller A.N."/>
            <person name="O'Donnell K."/>
            <person name="Stajich J.E."/>
            <person name="Bonito G."/>
        </authorList>
    </citation>
    <scope>NUCLEOTIDE SEQUENCE</scope>
    <source>
        <strain evidence="1">NRRL 2769</strain>
    </source>
</reference>
<feature type="non-terminal residue" evidence="1">
    <location>
        <position position="1"/>
    </location>
</feature>
<evidence type="ECO:0000313" key="2">
    <source>
        <dbReference type="Proteomes" id="UP000703661"/>
    </source>
</evidence>
<sequence>CDETEIYLKELNTGSYTAPGETNGFKAKRKRRASVLLCVNASALSLPMADTMDDLKHLFIDTIID</sequence>